<evidence type="ECO:0000259" key="1">
    <source>
        <dbReference type="Pfam" id="PF01863"/>
    </source>
</evidence>
<dbReference type="PANTHER" id="PTHR30399">
    <property type="entry name" value="UNCHARACTERIZED PROTEIN YGJP"/>
    <property type="match status" value="1"/>
</dbReference>
<evidence type="ECO:0000313" key="2">
    <source>
        <dbReference type="EMBL" id="RZU47565.1"/>
    </source>
</evidence>
<dbReference type="InterPro" id="IPR053136">
    <property type="entry name" value="UTP_pyrophosphatase-like"/>
</dbReference>
<dbReference type="AlphaFoldDB" id="A0A4Q7ZC74"/>
<dbReference type="Proteomes" id="UP000292423">
    <property type="component" value="Unassembled WGS sequence"/>
</dbReference>
<sequence>MSSDFQISHEGQIIRYRLTAGRSTRGVVSLKVRADGLVLASVPPRVHPSAVHRLVREKADWICGHLAGLAEQPVAASPYPPLRYVDGEQHLFLGRPYPLRVLPHDKVRDRLRLEDGELRLFSSRPDPEKTPQVLYRWYAVELEALITREIAALTAGMPWVKEPPSFRLKQVRSRWGSCSGRGNLNFNLHLAKASPEAIRYVVLHELCHLAEMNHSERFWRLVEERMPDWKRHRAYFKAHGTLLMRA</sequence>
<gene>
    <name evidence="2" type="ORF">EV700_0528</name>
</gene>
<dbReference type="Pfam" id="PF01863">
    <property type="entry name" value="YgjP-like"/>
    <property type="match status" value="1"/>
</dbReference>
<evidence type="ECO:0000313" key="3">
    <source>
        <dbReference type="Proteomes" id="UP000292423"/>
    </source>
</evidence>
<comment type="caution">
    <text evidence="2">The sequence shown here is derived from an EMBL/GenBank/DDBJ whole genome shotgun (WGS) entry which is preliminary data.</text>
</comment>
<dbReference type="Gene3D" id="3.30.2010.10">
    <property type="entry name" value="Metalloproteases ('zincins'), catalytic domain"/>
    <property type="match status" value="1"/>
</dbReference>
<proteinExistence type="predicted"/>
<name>A0A4Q7ZC74_9GAMM</name>
<dbReference type="EMBL" id="SHKX01000010">
    <property type="protein sequence ID" value="RZU47565.1"/>
    <property type="molecule type" value="Genomic_DNA"/>
</dbReference>
<protein>
    <recommendedName>
        <fullName evidence="1">YgjP-like metallopeptidase domain-containing protein</fullName>
    </recommendedName>
</protein>
<feature type="domain" description="YgjP-like metallopeptidase" evidence="1">
    <location>
        <begin position="28"/>
        <end position="239"/>
    </location>
</feature>
<reference evidence="2 3" key="1">
    <citation type="submission" date="2019-02" db="EMBL/GenBank/DDBJ databases">
        <title>Genomic Encyclopedia of Type Strains, Phase IV (KMG-IV): sequencing the most valuable type-strain genomes for metagenomic binning, comparative biology and taxonomic classification.</title>
        <authorList>
            <person name="Goeker M."/>
        </authorList>
    </citation>
    <scope>NUCLEOTIDE SEQUENCE [LARGE SCALE GENOMIC DNA]</scope>
    <source>
        <strain evidence="2 3">DSM 105135</strain>
    </source>
</reference>
<dbReference type="OrthoDB" id="9811177at2"/>
<keyword evidence="3" id="KW-1185">Reference proteome</keyword>
<dbReference type="RefSeq" id="WP_130410794.1">
    <property type="nucleotide sequence ID" value="NZ_SHKX01000010.1"/>
</dbReference>
<accession>A0A4Q7ZC74</accession>
<dbReference type="CDD" id="cd07344">
    <property type="entry name" value="M48_yhfN_like"/>
    <property type="match status" value="1"/>
</dbReference>
<dbReference type="InterPro" id="IPR002725">
    <property type="entry name" value="YgjP-like_metallopeptidase"/>
</dbReference>
<organism evidence="2 3">
    <name type="scientific">Fluviicoccus keumensis</name>
    <dbReference type="NCBI Taxonomy" id="1435465"/>
    <lineage>
        <taxon>Bacteria</taxon>
        <taxon>Pseudomonadati</taxon>
        <taxon>Pseudomonadota</taxon>
        <taxon>Gammaproteobacteria</taxon>
        <taxon>Moraxellales</taxon>
        <taxon>Moraxellaceae</taxon>
        <taxon>Fluviicoccus</taxon>
    </lineage>
</organism>
<dbReference type="PANTHER" id="PTHR30399:SF1">
    <property type="entry name" value="UTP PYROPHOSPHATASE"/>
    <property type="match status" value="1"/>
</dbReference>